<dbReference type="Pfam" id="PF13041">
    <property type="entry name" value="PPR_2"/>
    <property type="match status" value="4"/>
</dbReference>
<feature type="compositionally biased region" description="Basic and acidic residues" evidence="3">
    <location>
        <begin position="309"/>
        <end position="318"/>
    </location>
</feature>
<dbReference type="PANTHER" id="PTHR47941">
    <property type="entry name" value="PENTATRICOPEPTIDE REPEAT-CONTAINING PROTEIN 3, MITOCHONDRIAL"/>
    <property type="match status" value="1"/>
</dbReference>
<feature type="repeat" description="PPR" evidence="2">
    <location>
        <begin position="840"/>
        <end position="874"/>
    </location>
</feature>
<dbReference type="InterPro" id="IPR011990">
    <property type="entry name" value="TPR-like_helical_dom_sf"/>
</dbReference>
<feature type="repeat" description="PPR" evidence="2">
    <location>
        <begin position="875"/>
        <end position="910"/>
    </location>
</feature>
<gene>
    <name evidence="4" type="ORF">AXG93_3040s1380</name>
</gene>
<evidence type="ECO:0008006" key="6">
    <source>
        <dbReference type="Google" id="ProtNLM"/>
    </source>
</evidence>
<evidence type="ECO:0000256" key="2">
    <source>
        <dbReference type="PROSITE-ProRule" id="PRU00708"/>
    </source>
</evidence>
<dbReference type="SUPFAM" id="SSF48452">
    <property type="entry name" value="TPR-like"/>
    <property type="match status" value="1"/>
</dbReference>
<dbReference type="Gene3D" id="1.25.40.10">
    <property type="entry name" value="Tetratricopeptide repeat domain"/>
    <property type="match status" value="6"/>
</dbReference>
<feature type="region of interest" description="Disordered" evidence="3">
    <location>
        <begin position="287"/>
        <end position="319"/>
    </location>
</feature>
<feature type="repeat" description="PPR" evidence="2">
    <location>
        <begin position="528"/>
        <end position="562"/>
    </location>
</feature>
<dbReference type="Pfam" id="PF13812">
    <property type="entry name" value="PPR_3"/>
    <property type="match status" value="1"/>
</dbReference>
<feature type="repeat" description="PPR" evidence="2">
    <location>
        <begin position="805"/>
        <end position="839"/>
    </location>
</feature>
<dbReference type="NCBIfam" id="TIGR00756">
    <property type="entry name" value="PPR"/>
    <property type="match status" value="10"/>
</dbReference>
<dbReference type="Proteomes" id="UP000077202">
    <property type="component" value="Unassembled WGS sequence"/>
</dbReference>
<feature type="repeat" description="PPR" evidence="2">
    <location>
        <begin position="770"/>
        <end position="804"/>
    </location>
</feature>
<organism evidence="4 5">
    <name type="scientific">Marchantia polymorpha subsp. ruderalis</name>
    <dbReference type="NCBI Taxonomy" id="1480154"/>
    <lineage>
        <taxon>Eukaryota</taxon>
        <taxon>Viridiplantae</taxon>
        <taxon>Streptophyta</taxon>
        <taxon>Embryophyta</taxon>
        <taxon>Marchantiophyta</taxon>
        <taxon>Marchantiopsida</taxon>
        <taxon>Marchantiidae</taxon>
        <taxon>Marchantiales</taxon>
        <taxon>Marchantiaceae</taxon>
        <taxon>Marchantia</taxon>
    </lineage>
</organism>
<evidence type="ECO:0000256" key="3">
    <source>
        <dbReference type="SAM" id="MobiDB-lite"/>
    </source>
</evidence>
<feature type="repeat" description="PPR" evidence="2">
    <location>
        <begin position="428"/>
        <end position="462"/>
    </location>
</feature>
<proteinExistence type="predicted"/>
<evidence type="ECO:0000313" key="4">
    <source>
        <dbReference type="EMBL" id="OAE26320.1"/>
    </source>
</evidence>
<evidence type="ECO:0000313" key="5">
    <source>
        <dbReference type="Proteomes" id="UP000077202"/>
    </source>
</evidence>
<dbReference type="PROSITE" id="PS51375">
    <property type="entry name" value="PPR"/>
    <property type="match status" value="11"/>
</dbReference>
<dbReference type="AlphaFoldDB" id="A0A176VZT0"/>
<dbReference type="EMBL" id="LVLJ01002195">
    <property type="protein sequence ID" value="OAE26320.1"/>
    <property type="molecule type" value="Genomic_DNA"/>
</dbReference>
<accession>A0A176VZT0</accession>
<protein>
    <recommendedName>
        <fullName evidence="6">Pentacotripeptide-repeat region of PRORP domain-containing protein</fullName>
    </recommendedName>
</protein>
<feature type="repeat" description="PPR" evidence="2">
    <location>
        <begin position="598"/>
        <end position="632"/>
    </location>
</feature>
<feature type="repeat" description="PPR" evidence="2">
    <location>
        <begin position="393"/>
        <end position="427"/>
    </location>
</feature>
<feature type="repeat" description="PPR" evidence="2">
    <location>
        <begin position="563"/>
        <end position="597"/>
    </location>
</feature>
<evidence type="ECO:0000256" key="1">
    <source>
        <dbReference type="ARBA" id="ARBA00022737"/>
    </source>
</evidence>
<dbReference type="Pfam" id="PF12854">
    <property type="entry name" value="PPR_1"/>
    <property type="match status" value="1"/>
</dbReference>
<reference evidence="4" key="1">
    <citation type="submission" date="2016-03" db="EMBL/GenBank/DDBJ databases">
        <title>Mechanisms controlling the formation of the plant cell surface in tip-growing cells are functionally conserved among land plants.</title>
        <authorList>
            <person name="Honkanen S."/>
            <person name="Jones V.A."/>
            <person name="Morieri G."/>
            <person name="Champion C."/>
            <person name="Hetherington A.J."/>
            <person name="Kelly S."/>
            <person name="Saint-Marcoux D."/>
            <person name="Proust H."/>
            <person name="Prescott H."/>
            <person name="Dolan L."/>
        </authorList>
    </citation>
    <scope>NUCLEOTIDE SEQUENCE [LARGE SCALE GENOMIC DNA]</scope>
    <source>
        <tissue evidence="4">Whole gametophyte</tissue>
    </source>
</reference>
<keyword evidence="1" id="KW-0677">Repeat</keyword>
<sequence>MNMERSERGKVLVARGTRKGSWQKFPRKREALHATPPTDFFLNLLRTRLSSVESVITDSIEQQKAGRRVSAVRIAGFLRDSSACRRGDISLYILPRSSSSVSCVWREPLGEALYYGRGRSFGSSKSLLYLYCGKQGPLYPGDAHISGNTLCEHSPICHSDGPSKLDGSPWNIHWQVTAAFLTRSRTGEVAKGPRKSWPWCWSGPIQTLSSPPADRVGGSLLMKKSLLSTLGLGIPNSQALVADEGHLHTFGGLMQSQGSIPSLNGGHREPVLDGSRTRNGALLVHSRLMDGNPNASSDDRTGARRQQKSRTDICDGRPKLRTRLTPSYFIELLQRQTDSNLALRLFKWAEGQSGFKHTPGTYCALIKALGSSKSFSTLKQLKKELELKGLSCSTLVLRTLAVAFGQGGMTEETIECLKRMEDLGCRPRSSLYNSLMHVLIKADCPHGAQLLYQRMLDAGCRPDSCTFNNLLVGVSGSFLKMQTILEEMKHQSCKPTAVTIAILLNVLCKAGKLDEAWSLFAANKDLANVVVTNTMIHGLCKAGRIELALELFQQMKEKKLRLQKATFNILIHGLGLARRTEDALRLFRSMVNWEMVPDVLTYNVALRILIKDGRLPEAWRLFETMVTENLSPDGITYGTLIDGFCQGGDLDSACKLFMTMEGSCFNAHKVDSSRAYCEAKEEDDGVLRSTDSKCAGLSVDRAVYTALCTELFKAGRISEAHEVFRETAKSDPRLFLFAYNAAIYGFGKAGDVYKAWNLFQSMSERGCKPDLVTYNTLLSTFGKAKQVDRACDLFLDMQVLGIKPDVVTCTTLVDALCKSGRAQTALEMFEEMQAQGISPNVLTCHALFDGLCKEGHLRKAYMLYEDMMNKPCLLNGVMYRSLIRGFSNSAHLVNESYRLFREMSEKGYRSDPVTSYMLMRSLRRAGKTDEAQEIVSMSSGKRTV</sequence>
<comment type="caution">
    <text evidence="4">The sequence shown here is derived from an EMBL/GenBank/DDBJ whole genome shotgun (WGS) entry which is preliminary data.</text>
</comment>
<feature type="repeat" description="PPR" evidence="2">
    <location>
        <begin position="633"/>
        <end position="667"/>
    </location>
</feature>
<feature type="repeat" description="PPR" evidence="2">
    <location>
        <begin position="735"/>
        <end position="769"/>
    </location>
</feature>
<keyword evidence="5" id="KW-1185">Reference proteome</keyword>
<dbReference type="InterPro" id="IPR002885">
    <property type="entry name" value="PPR_rpt"/>
</dbReference>
<name>A0A176VZT0_MARPO</name>